<dbReference type="EMBL" id="GBRH01239685">
    <property type="protein sequence ID" value="JAD58210.1"/>
    <property type="molecule type" value="Transcribed_RNA"/>
</dbReference>
<reference evidence="1" key="1">
    <citation type="submission" date="2014-09" db="EMBL/GenBank/DDBJ databases">
        <authorList>
            <person name="Magalhaes I.L.F."/>
            <person name="Oliveira U."/>
            <person name="Santos F.R."/>
            <person name="Vidigal T.H.D.A."/>
            <person name="Brescovit A.D."/>
            <person name="Santos A.J."/>
        </authorList>
    </citation>
    <scope>NUCLEOTIDE SEQUENCE</scope>
    <source>
        <tissue evidence="1">Shoot tissue taken approximately 20 cm above the soil surface</tissue>
    </source>
</reference>
<evidence type="ECO:0000313" key="1">
    <source>
        <dbReference type="EMBL" id="JAD58210.1"/>
    </source>
</evidence>
<accession>A0A0A9BAH7</accession>
<sequence length="35" mass="3806">MLQIYLQLVKQGRIHTVVQVGRGPPNGFGASPFPV</sequence>
<organism evidence="1">
    <name type="scientific">Arundo donax</name>
    <name type="common">Giant reed</name>
    <name type="synonym">Donax arundinaceus</name>
    <dbReference type="NCBI Taxonomy" id="35708"/>
    <lineage>
        <taxon>Eukaryota</taxon>
        <taxon>Viridiplantae</taxon>
        <taxon>Streptophyta</taxon>
        <taxon>Embryophyta</taxon>
        <taxon>Tracheophyta</taxon>
        <taxon>Spermatophyta</taxon>
        <taxon>Magnoliopsida</taxon>
        <taxon>Liliopsida</taxon>
        <taxon>Poales</taxon>
        <taxon>Poaceae</taxon>
        <taxon>PACMAD clade</taxon>
        <taxon>Arundinoideae</taxon>
        <taxon>Arundineae</taxon>
        <taxon>Arundo</taxon>
    </lineage>
</organism>
<name>A0A0A9BAH7_ARUDO</name>
<reference evidence="1" key="2">
    <citation type="journal article" date="2015" name="Data Brief">
        <title>Shoot transcriptome of the giant reed, Arundo donax.</title>
        <authorList>
            <person name="Barrero R.A."/>
            <person name="Guerrero F.D."/>
            <person name="Moolhuijzen P."/>
            <person name="Goolsby J.A."/>
            <person name="Tidwell J."/>
            <person name="Bellgard S.E."/>
            <person name="Bellgard M.I."/>
        </authorList>
    </citation>
    <scope>NUCLEOTIDE SEQUENCE</scope>
    <source>
        <tissue evidence="1">Shoot tissue taken approximately 20 cm above the soil surface</tissue>
    </source>
</reference>
<proteinExistence type="predicted"/>
<protein>
    <submittedName>
        <fullName evidence="1">Uncharacterized protein</fullName>
    </submittedName>
</protein>
<dbReference type="AlphaFoldDB" id="A0A0A9BAH7"/>